<feature type="region of interest" description="Disordered" evidence="1">
    <location>
        <begin position="544"/>
        <end position="563"/>
    </location>
</feature>
<feature type="compositionally biased region" description="Low complexity" evidence="1">
    <location>
        <begin position="548"/>
        <end position="563"/>
    </location>
</feature>
<evidence type="ECO:0000313" key="2">
    <source>
        <dbReference type="EMBL" id="MBB5616784.1"/>
    </source>
</evidence>
<dbReference type="AlphaFoldDB" id="A0A840X6D9"/>
<evidence type="ECO:0000256" key="1">
    <source>
        <dbReference type="SAM" id="MobiDB-lite"/>
    </source>
</evidence>
<protein>
    <submittedName>
        <fullName evidence="2">Uncharacterized protein</fullName>
    </submittedName>
</protein>
<name>A0A840X6D9_9MICO</name>
<sequence>MRIRVLDLSELFGRTVHLRSPDFLGPSRWAQFEAVRETWAELARLAEGDPVVGDEAETVFGGAIVLLTPTRTRIGLDESIIVDGRHRLVAWQLIIDAARRAMADQGATMVARTLEELLENPASAVADEEHRHVVLPSREDRQEFIDRLTLDARLLQPGHLGSSGITAAHAWLLDAARSWLASGDAMDRAQRLARVIQHRLRVIVIEARPVDNPLRIARQLAEGGTAVTSVDIIGQTLLDALALPEDASGRAYQAFLAPFADPWWAEPAGGRPGTESRLEQLARAWVMARTLRVVTGSELAPAFHRYLHLSTAQPLDLMGRLRTEGGLVRELAEAGRDPARAEDVRARFLDRMSVLGCAEGIAVLLWLEADERRALPEEEKLAVLALLESWVVRRVLTGLPVSGAGTGWQTIFSNLAQGPAVDLVGRILRARVDDEAHYWPSDDDLRLVLPARPIALELPESVARVLMEGLTEAGVGAGSVQRGAARVVLLHAEPSGDDAVAPMLRFVLGNLTLSEAPVVDPDGDVSQRTAALIERVIRLWPSPPPTLPGAAAPARGWPGTAGT</sequence>
<dbReference type="Proteomes" id="UP000552883">
    <property type="component" value="Unassembled WGS sequence"/>
</dbReference>
<dbReference type="RefSeq" id="WP_153981050.1">
    <property type="nucleotide sequence ID" value="NZ_BAAANZ010000001.1"/>
</dbReference>
<evidence type="ECO:0000313" key="3">
    <source>
        <dbReference type="Proteomes" id="UP000552883"/>
    </source>
</evidence>
<gene>
    <name evidence="2" type="ORF">BJ959_000280</name>
</gene>
<dbReference type="EMBL" id="JACHBS010000001">
    <property type="protein sequence ID" value="MBB5616784.1"/>
    <property type="molecule type" value="Genomic_DNA"/>
</dbReference>
<proteinExistence type="predicted"/>
<accession>A0A840X6D9</accession>
<dbReference type="OrthoDB" id="9798761at2"/>
<keyword evidence="3" id="KW-1185">Reference proteome</keyword>
<organism evidence="2 3">
    <name type="scientific">Microcella frigidaquae</name>
    <dbReference type="NCBI Taxonomy" id="424758"/>
    <lineage>
        <taxon>Bacteria</taxon>
        <taxon>Bacillati</taxon>
        <taxon>Actinomycetota</taxon>
        <taxon>Actinomycetes</taxon>
        <taxon>Micrococcales</taxon>
        <taxon>Microbacteriaceae</taxon>
        <taxon>Microcella</taxon>
    </lineage>
</organism>
<comment type="caution">
    <text evidence="2">The sequence shown here is derived from an EMBL/GenBank/DDBJ whole genome shotgun (WGS) entry which is preliminary data.</text>
</comment>
<reference evidence="2 3" key="1">
    <citation type="submission" date="2020-08" db="EMBL/GenBank/DDBJ databases">
        <title>Sequencing the genomes of 1000 actinobacteria strains.</title>
        <authorList>
            <person name="Klenk H.-P."/>
        </authorList>
    </citation>
    <scope>NUCLEOTIDE SEQUENCE [LARGE SCALE GENOMIC DNA]</scope>
    <source>
        <strain evidence="2 3">DSM 23889</strain>
    </source>
</reference>